<keyword evidence="5" id="KW-0472">Membrane</keyword>
<dbReference type="PANTHER" id="PTHR23511:SF34">
    <property type="entry name" value="SYNAPTIC VESICLE GLYCOPROTEIN 2"/>
    <property type="match status" value="1"/>
</dbReference>
<dbReference type="OMA" id="RFWLGFH"/>
<dbReference type="Gene3D" id="1.20.1250.20">
    <property type="entry name" value="MFS general substrate transporter like domains"/>
    <property type="match status" value="1"/>
</dbReference>
<sequence length="230" mass="24240">MSRGGDNLQVLSALDAAKTQRYHFTAIIVAGMGFFTDAYDLFCISLVTKLLGRIYYTDTTKPDPGSLPPDVAFCGTLAGQLFFGWLGDKLGHKSGMTLMPMVLCSIASGLSFGHTPTGVMATLCFFRFWLGFGIGGDYPLSATIMSEYTNKRTHCAPAAPSSRPSSPCRGSASSPAASSRSSSPRRSAPGTLPRRTRPTPPPPPCRRPTSCGASSSCSAPRRPCSPTTGG</sequence>
<evidence type="ECO:0000313" key="8">
    <source>
        <dbReference type="Proteomes" id="UP000298652"/>
    </source>
</evidence>
<dbReference type="Gramene" id="TKW08151">
    <property type="protein sequence ID" value="TKW08151"/>
    <property type="gene ID" value="SEVIR_6G010275v2"/>
</dbReference>
<evidence type="ECO:0000256" key="3">
    <source>
        <dbReference type="ARBA" id="ARBA00022692"/>
    </source>
</evidence>
<dbReference type="GO" id="GO:0022857">
    <property type="term" value="F:transmembrane transporter activity"/>
    <property type="evidence" value="ECO:0007669"/>
    <property type="project" value="InterPro"/>
</dbReference>
<keyword evidence="2" id="KW-0813">Transport</keyword>
<organism evidence="7 8">
    <name type="scientific">Setaria viridis</name>
    <name type="common">Green bristlegrass</name>
    <name type="synonym">Setaria italica subsp. viridis</name>
    <dbReference type="NCBI Taxonomy" id="4556"/>
    <lineage>
        <taxon>Eukaryota</taxon>
        <taxon>Viridiplantae</taxon>
        <taxon>Streptophyta</taxon>
        <taxon>Embryophyta</taxon>
        <taxon>Tracheophyta</taxon>
        <taxon>Spermatophyta</taxon>
        <taxon>Magnoliopsida</taxon>
        <taxon>Liliopsida</taxon>
        <taxon>Poales</taxon>
        <taxon>Poaceae</taxon>
        <taxon>PACMAD clade</taxon>
        <taxon>Panicoideae</taxon>
        <taxon>Panicodae</taxon>
        <taxon>Paniceae</taxon>
        <taxon>Cenchrinae</taxon>
        <taxon>Setaria</taxon>
    </lineage>
</organism>
<keyword evidence="3" id="KW-0812">Transmembrane</keyword>
<feature type="compositionally biased region" description="Low complexity" evidence="6">
    <location>
        <begin position="155"/>
        <end position="193"/>
    </location>
</feature>
<proteinExistence type="predicted"/>
<dbReference type="InterPro" id="IPR005828">
    <property type="entry name" value="MFS_sugar_transport-like"/>
</dbReference>
<dbReference type="InterPro" id="IPR036259">
    <property type="entry name" value="MFS_trans_sf"/>
</dbReference>
<evidence type="ECO:0000256" key="4">
    <source>
        <dbReference type="ARBA" id="ARBA00022989"/>
    </source>
</evidence>
<evidence type="ECO:0008006" key="9">
    <source>
        <dbReference type="Google" id="ProtNLM"/>
    </source>
</evidence>
<dbReference type="Proteomes" id="UP000298652">
    <property type="component" value="Chromosome 6"/>
</dbReference>
<gene>
    <name evidence="7" type="ORF">SEVIR_6G010275v2</name>
</gene>
<evidence type="ECO:0000256" key="2">
    <source>
        <dbReference type="ARBA" id="ARBA00022448"/>
    </source>
</evidence>
<reference evidence="7" key="1">
    <citation type="submission" date="2019-03" db="EMBL/GenBank/DDBJ databases">
        <title>WGS assembly of Setaria viridis.</title>
        <authorList>
            <person name="Huang P."/>
            <person name="Jenkins J."/>
            <person name="Grimwood J."/>
            <person name="Barry K."/>
            <person name="Healey A."/>
            <person name="Mamidi S."/>
            <person name="Sreedasyam A."/>
            <person name="Shu S."/>
            <person name="Feldman M."/>
            <person name="Wu J."/>
            <person name="Yu Y."/>
            <person name="Chen C."/>
            <person name="Johnson J."/>
            <person name="Rokhsar D."/>
            <person name="Baxter I."/>
            <person name="Schmutz J."/>
            <person name="Brutnell T."/>
            <person name="Kellogg E."/>
        </authorList>
    </citation>
    <scope>NUCLEOTIDE SEQUENCE [LARGE SCALE GENOMIC DNA]</scope>
</reference>
<dbReference type="PANTHER" id="PTHR23511">
    <property type="entry name" value="SYNAPTIC VESICLE GLYCOPROTEIN 2"/>
    <property type="match status" value="1"/>
</dbReference>
<accession>A0A4U6TYS4</accession>
<evidence type="ECO:0000256" key="5">
    <source>
        <dbReference type="ARBA" id="ARBA00023136"/>
    </source>
</evidence>
<dbReference type="AlphaFoldDB" id="A0A4U6TYS4"/>
<protein>
    <recommendedName>
        <fullName evidence="9">Major facilitator superfamily (MFS) profile domain-containing protein</fullName>
    </recommendedName>
</protein>
<dbReference type="SUPFAM" id="SSF103473">
    <property type="entry name" value="MFS general substrate transporter"/>
    <property type="match status" value="1"/>
</dbReference>
<evidence type="ECO:0000256" key="6">
    <source>
        <dbReference type="SAM" id="MobiDB-lite"/>
    </source>
</evidence>
<dbReference type="Pfam" id="PF00083">
    <property type="entry name" value="Sugar_tr"/>
    <property type="match status" value="1"/>
</dbReference>
<comment type="subcellular location">
    <subcellularLocation>
        <location evidence="1">Membrane</location>
        <topology evidence="1">Multi-pass membrane protein</topology>
    </subcellularLocation>
</comment>
<evidence type="ECO:0000256" key="1">
    <source>
        <dbReference type="ARBA" id="ARBA00004141"/>
    </source>
</evidence>
<keyword evidence="8" id="KW-1185">Reference proteome</keyword>
<dbReference type="GO" id="GO:0016020">
    <property type="term" value="C:membrane"/>
    <property type="evidence" value="ECO:0007669"/>
    <property type="project" value="UniProtKB-SubCell"/>
</dbReference>
<name>A0A4U6TYS4_SETVI</name>
<feature type="compositionally biased region" description="Low complexity" evidence="6">
    <location>
        <begin position="207"/>
        <end position="230"/>
    </location>
</feature>
<keyword evidence="4" id="KW-1133">Transmembrane helix</keyword>
<dbReference type="EMBL" id="CM016557">
    <property type="protein sequence ID" value="TKW08151.1"/>
    <property type="molecule type" value="Genomic_DNA"/>
</dbReference>
<evidence type="ECO:0000313" key="7">
    <source>
        <dbReference type="EMBL" id="TKW08151.1"/>
    </source>
</evidence>
<feature type="region of interest" description="Disordered" evidence="6">
    <location>
        <begin position="155"/>
        <end position="230"/>
    </location>
</feature>